<proteinExistence type="inferred from homology"/>
<dbReference type="Proteomes" id="UP000608420">
    <property type="component" value="Unassembled WGS sequence"/>
</dbReference>
<evidence type="ECO:0000313" key="3">
    <source>
        <dbReference type="EMBL" id="GGF99057.1"/>
    </source>
</evidence>
<dbReference type="PROSITE" id="PS00061">
    <property type="entry name" value="ADH_SHORT"/>
    <property type="match status" value="1"/>
</dbReference>
<dbReference type="CDD" id="cd05233">
    <property type="entry name" value="SDR_c"/>
    <property type="match status" value="1"/>
</dbReference>
<evidence type="ECO:0000256" key="1">
    <source>
        <dbReference type="ARBA" id="ARBA00006484"/>
    </source>
</evidence>
<accession>A0ABQ1VW35</accession>
<dbReference type="InterPro" id="IPR036291">
    <property type="entry name" value="NAD(P)-bd_dom_sf"/>
</dbReference>
<dbReference type="PANTHER" id="PTHR42760:SF133">
    <property type="entry name" value="3-OXOACYL-[ACYL-CARRIER-PROTEIN] REDUCTASE"/>
    <property type="match status" value="1"/>
</dbReference>
<dbReference type="Gene3D" id="3.40.50.720">
    <property type="entry name" value="NAD(P)-binding Rossmann-like Domain"/>
    <property type="match status" value="1"/>
</dbReference>
<dbReference type="SUPFAM" id="SSF51735">
    <property type="entry name" value="NAD(P)-binding Rossmann-fold domains"/>
    <property type="match status" value="1"/>
</dbReference>
<dbReference type="InterPro" id="IPR002347">
    <property type="entry name" value="SDR_fam"/>
</dbReference>
<keyword evidence="4" id="KW-1185">Reference proteome</keyword>
<dbReference type="Pfam" id="PF13561">
    <property type="entry name" value="adh_short_C2"/>
    <property type="match status" value="1"/>
</dbReference>
<protein>
    <submittedName>
        <fullName evidence="3">Diacetyl reductase [(S)-acetoin forming]</fullName>
    </submittedName>
</protein>
<dbReference type="EMBL" id="BMIW01000012">
    <property type="protein sequence ID" value="GGF99057.1"/>
    <property type="molecule type" value="Genomic_DNA"/>
</dbReference>
<dbReference type="PANTHER" id="PTHR42760">
    <property type="entry name" value="SHORT-CHAIN DEHYDROGENASES/REDUCTASES FAMILY MEMBER"/>
    <property type="match status" value="1"/>
</dbReference>
<dbReference type="RefSeq" id="WP_120461835.1">
    <property type="nucleotide sequence ID" value="NZ_BMIW01000012.1"/>
</dbReference>
<sequence>MIEINMSGKVAIVTGSASGLGKAIALRFAQAGADVVVADINIEKAKQTAEEIKNLGCNSIAFQIDTRDSESFSKLIETTTSELGKLDFMINNAGIGIMKPIHEFSTNEIDLVVDIDLKGTIHGCKAALAYMIPRKSGKIVNLSSIAAKMATPASSIYASAKAGVMALTAALAREAADSNININAILPGVVRTEMWEKQLNEMAGENNEEEKAKIFASFTDMIPLKRPQEPEDIANMAVFLCSDLANNITAQSFAVDGGATI</sequence>
<evidence type="ECO:0000313" key="4">
    <source>
        <dbReference type="Proteomes" id="UP000608420"/>
    </source>
</evidence>
<comment type="caution">
    <text evidence="3">The sequence shown here is derived from an EMBL/GenBank/DDBJ whole genome shotgun (WGS) entry which is preliminary data.</text>
</comment>
<reference evidence="4" key="1">
    <citation type="journal article" date="2019" name="Int. J. Syst. Evol. Microbiol.">
        <title>The Global Catalogue of Microorganisms (GCM) 10K type strain sequencing project: providing services to taxonomists for standard genome sequencing and annotation.</title>
        <authorList>
            <consortium name="The Broad Institute Genomics Platform"/>
            <consortium name="The Broad Institute Genome Sequencing Center for Infectious Disease"/>
            <person name="Wu L."/>
            <person name="Ma J."/>
        </authorList>
    </citation>
    <scope>NUCLEOTIDE SEQUENCE [LARGE SCALE GENOMIC DNA]</scope>
    <source>
        <strain evidence="4">CGMCC 1.15420</strain>
    </source>
</reference>
<dbReference type="NCBIfam" id="NF005559">
    <property type="entry name" value="PRK07231.1"/>
    <property type="match status" value="1"/>
</dbReference>
<dbReference type="PRINTS" id="PR00081">
    <property type="entry name" value="GDHRDH"/>
</dbReference>
<organism evidence="3 4">
    <name type="scientific">Paenibacillus aceti</name>
    <dbReference type="NCBI Taxonomy" id="1820010"/>
    <lineage>
        <taxon>Bacteria</taxon>
        <taxon>Bacillati</taxon>
        <taxon>Bacillota</taxon>
        <taxon>Bacilli</taxon>
        <taxon>Bacillales</taxon>
        <taxon>Paenibacillaceae</taxon>
        <taxon>Paenibacillus</taxon>
    </lineage>
</organism>
<dbReference type="PRINTS" id="PR00080">
    <property type="entry name" value="SDRFAMILY"/>
</dbReference>
<dbReference type="InterPro" id="IPR020904">
    <property type="entry name" value="Sc_DH/Rdtase_CS"/>
</dbReference>
<keyword evidence="2" id="KW-0560">Oxidoreductase</keyword>
<name>A0ABQ1VW35_9BACL</name>
<gene>
    <name evidence="3" type="primary">butA</name>
    <name evidence="3" type="ORF">GCM10010913_21050</name>
</gene>
<evidence type="ECO:0000256" key="2">
    <source>
        <dbReference type="ARBA" id="ARBA00023002"/>
    </source>
</evidence>
<comment type="similarity">
    <text evidence="1">Belongs to the short-chain dehydrogenases/reductases (SDR) family.</text>
</comment>